<keyword evidence="1" id="KW-0479">Metal-binding</keyword>
<dbReference type="InterPro" id="IPR029052">
    <property type="entry name" value="Metallo-depent_PP-like"/>
</dbReference>
<evidence type="ECO:0000256" key="1">
    <source>
        <dbReference type="ARBA" id="ARBA00022723"/>
    </source>
</evidence>
<name>A0ABY5TPV0_9GAMM</name>
<keyword evidence="2" id="KW-0378">Hydrolase</keyword>
<evidence type="ECO:0000259" key="5">
    <source>
        <dbReference type="Pfam" id="PF00149"/>
    </source>
</evidence>
<evidence type="ECO:0000313" key="6">
    <source>
        <dbReference type="EMBL" id="UVW35314.1"/>
    </source>
</evidence>
<organism evidence="6 7">
    <name type="scientific">SAR92 clade bacterium H455</name>
    <dbReference type="NCBI Taxonomy" id="2974818"/>
    <lineage>
        <taxon>Bacteria</taxon>
        <taxon>Pseudomonadati</taxon>
        <taxon>Pseudomonadota</taxon>
        <taxon>Gammaproteobacteria</taxon>
        <taxon>Cellvibrionales</taxon>
        <taxon>Porticoccaceae</taxon>
        <taxon>SAR92 clade</taxon>
    </lineage>
</organism>
<dbReference type="PANTHER" id="PTHR42988">
    <property type="entry name" value="PHOSPHOHYDROLASE"/>
    <property type="match status" value="1"/>
</dbReference>
<dbReference type="InterPro" id="IPR004843">
    <property type="entry name" value="Calcineurin-like_PHP"/>
</dbReference>
<keyword evidence="7" id="KW-1185">Reference proteome</keyword>
<dbReference type="Gene3D" id="3.60.21.10">
    <property type="match status" value="1"/>
</dbReference>
<gene>
    <name evidence="6" type="ORF">NYF23_01590</name>
</gene>
<dbReference type="Proteomes" id="UP001059934">
    <property type="component" value="Chromosome"/>
</dbReference>
<evidence type="ECO:0000313" key="7">
    <source>
        <dbReference type="Proteomes" id="UP001059934"/>
    </source>
</evidence>
<evidence type="ECO:0000256" key="4">
    <source>
        <dbReference type="ARBA" id="ARBA00025742"/>
    </source>
</evidence>
<dbReference type="SUPFAM" id="SSF56300">
    <property type="entry name" value="Metallo-dependent phosphatases"/>
    <property type="match status" value="1"/>
</dbReference>
<reference evidence="6" key="1">
    <citation type="submission" date="2022-08" db="EMBL/GenBank/DDBJ databases">
        <title>Catabolic pathway analysis in culturable SAR92 clade bacteria reveals their overlooked roles in DMSP degradation in coastal seas.</title>
        <authorList>
            <person name="He X."/>
            <person name="Zhang X."/>
            <person name="Zhang Y."/>
        </authorList>
    </citation>
    <scope>NUCLEOTIDE SEQUENCE</scope>
    <source>
        <strain evidence="6">H455</strain>
    </source>
</reference>
<dbReference type="Pfam" id="PF00149">
    <property type="entry name" value="Metallophos"/>
    <property type="match status" value="1"/>
</dbReference>
<evidence type="ECO:0000256" key="2">
    <source>
        <dbReference type="ARBA" id="ARBA00022801"/>
    </source>
</evidence>
<dbReference type="InterPro" id="IPR050884">
    <property type="entry name" value="CNP_phosphodiesterase-III"/>
</dbReference>
<dbReference type="EMBL" id="CP103416">
    <property type="protein sequence ID" value="UVW35314.1"/>
    <property type="molecule type" value="Genomic_DNA"/>
</dbReference>
<proteinExistence type="inferred from homology"/>
<accession>A0ABY5TPV0</accession>
<dbReference type="PANTHER" id="PTHR42988:SF2">
    <property type="entry name" value="CYCLIC NUCLEOTIDE PHOSPHODIESTERASE CBUA0032-RELATED"/>
    <property type="match status" value="1"/>
</dbReference>
<keyword evidence="3" id="KW-0408">Iron</keyword>
<feature type="domain" description="Calcineurin-like phosphoesterase" evidence="5">
    <location>
        <begin position="5"/>
        <end position="192"/>
    </location>
</feature>
<evidence type="ECO:0000256" key="3">
    <source>
        <dbReference type="ARBA" id="ARBA00023004"/>
    </source>
</evidence>
<protein>
    <submittedName>
        <fullName evidence="6">Metallophosphoesterase</fullName>
    </submittedName>
</protein>
<comment type="similarity">
    <text evidence="4">Belongs to the cyclic nucleotide phosphodiesterase class-III family.</text>
</comment>
<sequence>MSTVHITQITDLHLGANEQETLGGVTTFEGFKAALQASDDQGRADNLLLLTGDLASDYQAGAYQLLNKTLAEKQRQALWLPGNHDHLETMEANLTAFPRVRIYEAGAWGIILLDSSKVGQPGGHFSEPELQFAEQSLKQLASKFVLVAVHHSPVLVNSAWLDQQQIDNHQRLYDLLAAHGQVKAVVTGHVHQHHDSLWGNIPVYSTPSSCVQFEQHSHDFGLADKPPGYRWLDLHEDGSLNTGVEFLKDFAQQCDRSCAGY</sequence>